<organism evidence="1 2">
    <name type="scientific">Candidatus Magnetobacterium casense</name>
    <dbReference type="NCBI Taxonomy" id="1455061"/>
    <lineage>
        <taxon>Bacteria</taxon>
        <taxon>Pseudomonadati</taxon>
        <taxon>Nitrospirota</taxon>
        <taxon>Thermodesulfovibrionia</taxon>
        <taxon>Thermodesulfovibrionales</taxon>
        <taxon>Candidatus Magnetobacteriaceae</taxon>
        <taxon>Candidatus Magnetobacterium</taxon>
    </lineage>
</organism>
<gene>
    <name evidence="1" type="ORF">HWQ67_02820</name>
</gene>
<reference evidence="1 2" key="1">
    <citation type="journal article" date="2020" name="J Geophys Res Biogeosci">
        <title>Magnetotaxis as an Adaptation to Enable Bacterial Shuttling of Microbial Sulfur and Sulfur Cycling Across Aquatic Oxic#Anoxic Interfaces.</title>
        <authorList>
            <person name="Li J."/>
            <person name="Liu P."/>
            <person name="Wang J."/>
            <person name="Roberts A.P."/>
            <person name="Pan Y."/>
        </authorList>
    </citation>
    <scope>NUCLEOTIDE SEQUENCE [LARGE SCALE GENOMIC DNA]</scope>
    <source>
        <strain evidence="1 2">MYR-1_YQ</strain>
    </source>
</reference>
<keyword evidence="2" id="KW-1185">Reference proteome</keyword>
<sequence>MVDVLLCKVMKIDAVSVTAIESKMQVTDEREADFLLKVVTVHGETIIVHIEFQCILSKKAG</sequence>
<dbReference type="RefSeq" id="WP_218251132.1">
    <property type="nucleotide sequence ID" value="NZ_JABXWD010000028.1"/>
</dbReference>
<dbReference type="EMBL" id="JABXWD010000028">
    <property type="protein sequence ID" value="MBV6340511.1"/>
    <property type="molecule type" value="Genomic_DNA"/>
</dbReference>
<comment type="caution">
    <text evidence="1">The sequence shown here is derived from an EMBL/GenBank/DDBJ whole genome shotgun (WGS) entry which is preliminary data.</text>
</comment>
<protein>
    <submittedName>
        <fullName evidence="1">Uncharacterized protein</fullName>
    </submittedName>
</protein>
<proteinExistence type="predicted"/>
<dbReference type="Proteomes" id="UP001196980">
    <property type="component" value="Unassembled WGS sequence"/>
</dbReference>
<name>A0ABS6RV99_9BACT</name>
<evidence type="ECO:0000313" key="2">
    <source>
        <dbReference type="Proteomes" id="UP001196980"/>
    </source>
</evidence>
<evidence type="ECO:0000313" key="1">
    <source>
        <dbReference type="EMBL" id="MBV6340511.1"/>
    </source>
</evidence>
<accession>A0ABS6RV99</accession>